<evidence type="ECO:0000313" key="6">
    <source>
        <dbReference type="Proteomes" id="UP000323380"/>
    </source>
</evidence>
<name>A0A5D0NG61_9ACTN</name>
<gene>
    <name evidence="5" type="ORF">FXF69_26620</name>
</gene>
<comment type="caution">
    <text evidence="5">The sequence shown here is derived from an EMBL/GenBank/DDBJ whole genome shotgun (WGS) entry which is preliminary data.</text>
</comment>
<keyword evidence="6" id="KW-1185">Reference proteome</keyword>
<evidence type="ECO:0000256" key="2">
    <source>
        <dbReference type="ARBA" id="ARBA00022747"/>
    </source>
</evidence>
<accession>A0A5D0NG61</accession>
<dbReference type="InterPro" id="IPR052021">
    <property type="entry name" value="Type-I_RS_S_subunit"/>
</dbReference>
<dbReference type="CDD" id="cd17268">
    <property type="entry name" value="RMtype1_S_Ara36733I_TRD1-CR1_like"/>
    <property type="match status" value="1"/>
</dbReference>
<proteinExistence type="inferred from homology"/>
<dbReference type="STRING" id="1220554.GCA_001552135_00206"/>
<dbReference type="InterPro" id="IPR000055">
    <property type="entry name" value="Restrct_endonuc_typeI_TRD"/>
</dbReference>
<dbReference type="AlphaFoldDB" id="A0A5D0NG61"/>
<feature type="domain" description="Type I restriction modification DNA specificity" evidence="4">
    <location>
        <begin position="206"/>
        <end position="375"/>
    </location>
</feature>
<evidence type="ECO:0000259" key="4">
    <source>
        <dbReference type="Pfam" id="PF01420"/>
    </source>
</evidence>
<evidence type="ECO:0000256" key="1">
    <source>
        <dbReference type="ARBA" id="ARBA00010923"/>
    </source>
</evidence>
<dbReference type="Gene3D" id="1.10.287.1120">
    <property type="entry name" value="Bipartite methylase S protein"/>
    <property type="match status" value="1"/>
</dbReference>
<dbReference type="PANTHER" id="PTHR30408">
    <property type="entry name" value="TYPE-1 RESTRICTION ENZYME ECOKI SPECIFICITY PROTEIN"/>
    <property type="match status" value="1"/>
</dbReference>
<dbReference type="InterPro" id="IPR044946">
    <property type="entry name" value="Restrct_endonuc_typeI_TRD_sf"/>
</dbReference>
<dbReference type="SUPFAM" id="SSF116734">
    <property type="entry name" value="DNA methylase specificity domain"/>
    <property type="match status" value="2"/>
</dbReference>
<dbReference type="GO" id="GO:0003677">
    <property type="term" value="F:DNA binding"/>
    <property type="evidence" value="ECO:0007669"/>
    <property type="project" value="UniProtKB-KW"/>
</dbReference>
<dbReference type="Gene3D" id="3.90.220.20">
    <property type="entry name" value="DNA methylase specificity domains"/>
    <property type="match status" value="2"/>
</dbReference>
<dbReference type="CDD" id="cd17256">
    <property type="entry name" value="RMtype1_S_EcoJA65PI-TRD1-CR1_like"/>
    <property type="match status" value="1"/>
</dbReference>
<protein>
    <recommendedName>
        <fullName evidence="4">Type I restriction modification DNA specificity domain-containing protein</fullName>
    </recommendedName>
</protein>
<organism evidence="5 6">
    <name type="scientific">Actinomadura chibensis</name>
    <dbReference type="NCBI Taxonomy" id="392828"/>
    <lineage>
        <taxon>Bacteria</taxon>
        <taxon>Bacillati</taxon>
        <taxon>Actinomycetota</taxon>
        <taxon>Actinomycetes</taxon>
        <taxon>Streptosporangiales</taxon>
        <taxon>Thermomonosporaceae</taxon>
        <taxon>Actinomadura</taxon>
    </lineage>
</organism>
<dbReference type="EMBL" id="VSFG01000006">
    <property type="protein sequence ID" value="TYB43394.1"/>
    <property type="molecule type" value="Genomic_DNA"/>
</dbReference>
<dbReference type="PANTHER" id="PTHR30408:SF12">
    <property type="entry name" value="TYPE I RESTRICTION ENZYME MJAVIII SPECIFICITY SUBUNIT"/>
    <property type="match status" value="1"/>
</dbReference>
<keyword evidence="3" id="KW-0238">DNA-binding</keyword>
<evidence type="ECO:0000256" key="3">
    <source>
        <dbReference type="ARBA" id="ARBA00023125"/>
    </source>
</evidence>
<dbReference type="Proteomes" id="UP000323380">
    <property type="component" value="Unassembled WGS sequence"/>
</dbReference>
<keyword evidence="2" id="KW-0680">Restriction system</keyword>
<evidence type="ECO:0000313" key="5">
    <source>
        <dbReference type="EMBL" id="TYB43394.1"/>
    </source>
</evidence>
<sequence length="407" mass="44044">MTRDWVTTTVGAVASVKGGKRLPAGFALQDDPTPHPYIRVTDMRDGGVDESGIRYVPVAAAPAIRAYRIFKNDIFISVAGTLGIVGRIPPRLDGANLTENADRLTDIKCDVDYLSHYLRSAPIQNEIDSIRTVGAQPKLALGRIKKFELLLPGDRAEQRLIATALNDVDQLIRRLDRLIAKKRAIKQGLAQELLTGRTRLPGFSGEWTTHRLSDLGNFLRGRGIKRDEVRPSGVPCIRYGELYTTYADYTASTVSYVDPSVAATALPIRPGDILFAGSGETKEEIGMSVAYIGDAPAVAGGDIIVLRGDGYDPVFLAVLLNSPEVASRKAQGGQGDAVVHINWRVLANIEVTLPPPDEQRAIAGYLLDADAEIEALGRRLETARAIKQGMTQELLTGRTRLVAEGAA</sequence>
<dbReference type="Pfam" id="PF01420">
    <property type="entry name" value="Methylase_S"/>
    <property type="match status" value="2"/>
</dbReference>
<comment type="similarity">
    <text evidence="1">Belongs to the type-I restriction system S methylase family.</text>
</comment>
<reference evidence="5 6" key="1">
    <citation type="submission" date="2019-08" db="EMBL/GenBank/DDBJ databases">
        <title>Actinomadura sp. nov. CYP1-5 isolated from mountain soil.</title>
        <authorList>
            <person name="Songsumanus A."/>
            <person name="Kuncharoen N."/>
            <person name="Kudo T."/>
            <person name="Yuki M."/>
            <person name="Igarashi Y."/>
            <person name="Tanasupawat S."/>
        </authorList>
    </citation>
    <scope>NUCLEOTIDE SEQUENCE [LARGE SCALE GENOMIC DNA]</scope>
    <source>
        <strain evidence="5 6">JCM 14158</strain>
    </source>
</reference>
<dbReference type="GO" id="GO:0009307">
    <property type="term" value="P:DNA restriction-modification system"/>
    <property type="evidence" value="ECO:0007669"/>
    <property type="project" value="UniProtKB-KW"/>
</dbReference>
<feature type="domain" description="Type I restriction modification DNA specificity" evidence="4">
    <location>
        <begin position="3"/>
        <end position="172"/>
    </location>
</feature>